<proteinExistence type="inferred from homology"/>
<comment type="cofactor">
    <cofactor evidence="1">
        <name>FAD</name>
        <dbReference type="ChEBI" id="CHEBI:57692"/>
    </cofactor>
</comment>
<dbReference type="Gene3D" id="3.30.465.10">
    <property type="match status" value="1"/>
</dbReference>
<evidence type="ECO:0000256" key="1">
    <source>
        <dbReference type="ARBA" id="ARBA00001974"/>
    </source>
</evidence>
<keyword evidence="3" id="KW-0285">Flavoprotein</keyword>
<dbReference type="InterPro" id="IPR006094">
    <property type="entry name" value="Oxid_FAD_bind_N"/>
</dbReference>
<dbReference type="FunFam" id="3.30.70.2740:FF:000001">
    <property type="entry name" value="D-lactate dehydrogenase mitochondrial"/>
    <property type="match status" value="1"/>
</dbReference>
<dbReference type="Gene3D" id="1.10.45.10">
    <property type="entry name" value="Vanillyl-alcohol Oxidase, Chain A, domain 4"/>
    <property type="match status" value="1"/>
</dbReference>
<dbReference type="InterPro" id="IPR051914">
    <property type="entry name" value="FAD-linked_OxidoTrans_Type4"/>
</dbReference>
<dbReference type="InterPro" id="IPR016166">
    <property type="entry name" value="FAD-bd_PCMH"/>
</dbReference>
<feature type="domain" description="FAD-binding PCMH-type" evidence="6">
    <location>
        <begin position="39"/>
        <end position="218"/>
    </location>
</feature>
<dbReference type="Gene3D" id="3.30.70.2740">
    <property type="match status" value="1"/>
</dbReference>
<evidence type="ECO:0000256" key="2">
    <source>
        <dbReference type="ARBA" id="ARBA00008000"/>
    </source>
</evidence>
<dbReference type="PANTHER" id="PTHR42934:SF2">
    <property type="entry name" value="GLYCOLATE OXIDASE SUBUNIT GLCD"/>
    <property type="match status" value="1"/>
</dbReference>
<dbReference type="InterPro" id="IPR004113">
    <property type="entry name" value="FAD-bd_oxidored_4_C"/>
</dbReference>
<dbReference type="EMBL" id="CAFBOZ010000310">
    <property type="protein sequence ID" value="CAB5022546.1"/>
    <property type="molecule type" value="Genomic_DNA"/>
</dbReference>
<evidence type="ECO:0000256" key="3">
    <source>
        <dbReference type="ARBA" id="ARBA00022630"/>
    </source>
</evidence>
<evidence type="ECO:0000313" key="7">
    <source>
        <dbReference type="EMBL" id="CAB5022546.1"/>
    </source>
</evidence>
<evidence type="ECO:0000256" key="5">
    <source>
        <dbReference type="ARBA" id="ARBA00023002"/>
    </source>
</evidence>
<dbReference type="InterPro" id="IPR016171">
    <property type="entry name" value="Vanillyl_alc_oxidase_C-sub2"/>
</dbReference>
<protein>
    <submittedName>
        <fullName evidence="7">Unannotated protein</fullName>
    </submittedName>
</protein>
<dbReference type="AlphaFoldDB" id="A0A6J7R0W6"/>
<dbReference type="FunFam" id="1.10.45.10:FF:000001">
    <property type="entry name" value="D-lactate dehydrogenase mitochondrial"/>
    <property type="match status" value="1"/>
</dbReference>
<name>A0A6J7R0W6_9ZZZZ</name>
<dbReference type="InterPro" id="IPR016169">
    <property type="entry name" value="FAD-bd_PCMH_sub2"/>
</dbReference>
<dbReference type="SUPFAM" id="SSF55103">
    <property type="entry name" value="FAD-linked oxidases, C-terminal domain"/>
    <property type="match status" value="1"/>
</dbReference>
<evidence type="ECO:0000256" key="4">
    <source>
        <dbReference type="ARBA" id="ARBA00022827"/>
    </source>
</evidence>
<dbReference type="Pfam" id="PF02913">
    <property type="entry name" value="FAD-oxidase_C"/>
    <property type="match status" value="1"/>
</dbReference>
<sequence length="461" mass="48349">MTPEDQVLLAAQAALAEGDVVTDTDRLESYRADRSTGSHAGQPFAVAFPRTVEQVSALLSAAHQHRVPVVPRGAGSGLTGGSNAIDGSLIVCVERMRSVLTVDVGNGYVETEPGIFNTDLREHVAGHGMWYAPDPASKDFCSIGGNVNTNAGGLCCVKYGVTRDAVLGLEVVLADGRITRVGRRTVKGVAGYDLTGLIVGSEGTLGVVTMARLRLRPLPPPPTTAVAVFGDIASAGRAVEAIMAVATPSILELLDRASLRAVEQWRPMGLSTEAVAMLVAQSDPPGPAGMAEADLVLQHCERAGATEAHRADDPAEGELLLGARRMVIPALESMGDWLLDDLAVPRTRLAEAVLGIELIAEERDVMIATFGHAGDGNLHPTIVTPRGDHEAAARAQLAFGDMLELALRLDGTVTGEHGVGLLKRAALANELDPVAIDLHGRIKQALDPLGILNPGKSLPRW</sequence>
<comment type="similarity">
    <text evidence="2">Belongs to the FAD-binding oxidoreductase/transferase type 4 family.</text>
</comment>
<dbReference type="PROSITE" id="PS51387">
    <property type="entry name" value="FAD_PCMH"/>
    <property type="match status" value="1"/>
</dbReference>
<evidence type="ECO:0000259" key="6">
    <source>
        <dbReference type="PROSITE" id="PS51387"/>
    </source>
</evidence>
<keyword evidence="5" id="KW-0560">Oxidoreductase</keyword>
<dbReference type="GO" id="GO:0071949">
    <property type="term" value="F:FAD binding"/>
    <property type="evidence" value="ECO:0007669"/>
    <property type="project" value="InterPro"/>
</dbReference>
<dbReference type="SUPFAM" id="SSF56176">
    <property type="entry name" value="FAD-binding/transporter-associated domain-like"/>
    <property type="match status" value="1"/>
</dbReference>
<dbReference type="GO" id="GO:0016491">
    <property type="term" value="F:oxidoreductase activity"/>
    <property type="evidence" value="ECO:0007669"/>
    <property type="project" value="UniProtKB-KW"/>
</dbReference>
<dbReference type="InterPro" id="IPR016164">
    <property type="entry name" value="FAD-linked_Oxase-like_C"/>
</dbReference>
<gene>
    <name evidence="7" type="ORF">UFOPK3992_01798</name>
</gene>
<organism evidence="7">
    <name type="scientific">freshwater metagenome</name>
    <dbReference type="NCBI Taxonomy" id="449393"/>
    <lineage>
        <taxon>unclassified sequences</taxon>
        <taxon>metagenomes</taxon>
        <taxon>ecological metagenomes</taxon>
    </lineage>
</organism>
<dbReference type="InterPro" id="IPR036318">
    <property type="entry name" value="FAD-bd_PCMH-like_sf"/>
</dbReference>
<accession>A0A6J7R0W6</accession>
<dbReference type="PANTHER" id="PTHR42934">
    <property type="entry name" value="GLYCOLATE OXIDASE SUBUNIT GLCD"/>
    <property type="match status" value="1"/>
</dbReference>
<dbReference type="Pfam" id="PF01565">
    <property type="entry name" value="FAD_binding_4"/>
    <property type="match status" value="1"/>
</dbReference>
<reference evidence="7" key="1">
    <citation type="submission" date="2020-05" db="EMBL/GenBank/DDBJ databases">
        <authorList>
            <person name="Chiriac C."/>
            <person name="Salcher M."/>
            <person name="Ghai R."/>
            <person name="Kavagutti S V."/>
        </authorList>
    </citation>
    <scope>NUCLEOTIDE SEQUENCE</scope>
</reference>
<keyword evidence="4" id="KW-0274">FAD</keyword>